<evidence type="ECO:0000256" key="1">
    <source>
        <dbReference type="ARBA" id="ARBA00004141"/>
    </source>
</evidence>
<dbReference type="Pfam" id="PF07690">
    <property type="entry name" value="MFS_1"/>
    <property type="match status" value="1"/>
</dbReference>
<feature type="transmembrane region" description="Helical" evidence="7">
    <location>
        <begin position="459"/>
        <end position="479"/>
    </location>
</feature>
<dbReference type="InterPro" id="IPR036259">
    <property type="entry name" value="MFS_trans_sf"/>
</dbReference>
<gene>
    <name evidence="9" type="ORF">VTK73DRAFT_442</name>
</gene>
<feature type="transmembrane region" description="Helical" evidence="7">
    <location>
        <begin position="55"/>
        <end position="77"/>
    </location>
</feature>
<feature type="transmembrane region" description="Helical" evidence="7">
    <location>
        <begin position="531"/>
        <end position="551"/>
    </location>
</feature>
<organism evidence="9 10">
    <name type="scientific">Phialemonium thermophilum</name>
    <dbReference type="NCBI Taxonomy" id="223376"/>
    <lineage>
        <taxon>Eukaryota</taxon>
        <taxon>Fungi</taxon>
        <taxon>Dikarya</taxon>
        <taxon>Ascomycota</taxon>
        <taxon>Pezizomycotina</taxon>
        <taxon>Sordariomycetes</taxon>
        <taxon>Sordariomycetidae</taxon>
        <taxon>Cephalothecales</taxon>
        <taxon>Cephalothecaceae</taxon>
        <taxon>Phialemonium</taxon>
    </lineage>
</organism>
<comment type="subcellular location">
    <subcellularLocation>
        <location evidence="1">Membrane</location>
        <topology evidence="1">Multi-pass membrane protein</topology>
    </subcellularLocation>
</comment>
<feature type="transmembrane region" description="Helical" evidence="7">
    <location>
        <begin position="217"/>
        <end position="238"/>
    </location>
</feature>
<evidence type="ECO:0000256" key="3">
    <source>
        <dbReference type="ARBA" id="ARBA00022692"/>
    </source>
</evidence>
<evidence type="ECO:0000256" key="6">
    <source>
        <dbReference type="SAM" id="MobiDB-lite"/>
    </source>
</evidence>
<feature type="transmembrane region" description="Helical" evidence="7">
    <location>
        <begin position="285"/>
        <end position="307"/>
    </location>
</feature>
<comment type="similarity">
    <text evidence="2">Belongs to the major facilitator superfamily. TCR/Tet family.</text>
</comment>
<keyword evidence="10" id="KW-1185">Reference proteome</keyword>
<dbReference type="Proteomes" id="UP001586593">
    <property type="component" value="Unassembled WGS sequence"/>
</dbReference>
<name>A0ABR3XEJ5_9PEZI</name>
<dbReference type="CDD" id="cd17502">
    <property type="entry name" value="MFS_Azr1_MDR_like"/>
    <property type="match status" value="1"/>
</dbReference>
<feature type="transmembrane region" description="Helical" evidence="7">
    <location>
        <begin position="154"/>
        <end position="178"/>
    </location>
</feature>
<evidence type="ECO:0000313" key="9">
    <source>
        <dbReference type="EMBL" id="KAL1874359.1"/>
    </source>
</evidence>
<dbReference type="InterPro" id="IPR011701">
    <property type="entry name" value="MFS"/>
</dbReference>
<feature type="compositionally biased region" description="Basic and acidic residues" evidence="6">
    <location>
        <begin position="1"/>
        <end position="11"/>
    </location>
</feature>
<comment type="caution">
    <text evidence="9">The sequence shown here is derived from an EMBL/GenBank/DDBJ whole genome shotgun (WGS) entry which is preliminary data.</text>
</comment>
<accession>A0ABR3XEJ5</accession>
<feature type="transmembrane region" description="Helical" evidence="7">
    <location>
        <begin position="128"/>
        <end position="148"/>
    </location>
</feature>
<dbReference type="InterPro" id="IPR020846">
    <property type="entry name" value="MFS_dom"/>
</dbReference>
<sequence length="570" mass="61229">MDENTENKETRAPSLPSNDAPAQLEDNEHENTAKERSLQTPQLSASEDQDHEQKYVSGLQLVIIMTSLSLAGFLMLLDTSIVATAIPRITDHFHSLDDIGWYAGAYQLSSATLQPLTGKMYNQFSTKWTFMSFFAIFELGSLLCAVAISSSMFIVGRAIAGMGLAGLVNGCLTIIAGIAPLHKRAVLTGTLMGIVQLGIVCGPLVGGALTEYTSWRWCFYINLPIGAVAAFALLFTDVRDQVKKPPASAVLRNIYHELDLLGFALFAPAAIQLLLALQYGGNEYAWNSSVVIGLFCGSAATFVVWAVWNRRQGDNALIPVSMARRRVVWTCCLTQMLLMTVAFISAYFLPLYFQGVRGKSPVISGVYTLPSILSQLFAAVLSGVLVERVGYVIPFALFGSSIATISSGLFSLFSPNTPAGKWAGFQILNGFGRGIAMQMPMLALQANVQPHELSSANSLLAFSQYIGGAIFLVVGNTVFSETLKHELATHVPGVNGAAVAAAGATAFRHIVPPAILPAVLKAYARGIDNTFFIAVATGSLSTVTALGLGWVDLRKKKEPEKKVTEKKEDA</sequence>
<evidence type="ECO:0000256" key="7">
    <source>
        <dbReference type="SAM" id="Phobius"/>
    </source>
</evidence>
<evidence type="ECO:0000256" key="5">
    <source>
        <dbReference type="ARBA" id="ARBA00023136"/>
    </source>
</evidence>
<feature type="transmembrane region" description="Helical" evidence="7">
    <location>
        <begin position="393"/>
        <end position="413"/>
    </location>
</feature>
<evidence type="ECO:0000313" key="10">
    <source>
        <dbReference type="Proteomes" id="UP001586593"/>
    </source>
</evidence>
<dbReference type="PANTHER" id="PTHR23501:SF193">
    <property type="entry name" value="MULTIDRUG TRANSPORTER, PUTATIVE (AFU_ORTHOLOGUE AFUA_8G00940)-RELATED"/>
    <property type="match status" value="1"/>
</dbReference>
<feature type="transmembrane region" description="Helical" evidence="7">
    <location>
        <begin position="327"/>
        <end position="353"/>
    </location>
</feature>
<evidence type="ECO:0000256" key="4">
    <source>
        <dbReference type="ARBA" id="ARBA00022989"/>
    </source>
</evidence>
<proteinExistence type="inferred from homology"/>
<feature type="domain" description="Major facilitator superfamily (MFS) profile" evidence="8">
    <location>
        <begin position="64"/>
        <end position="515"/>
    </location>
</feature>
<keyword evidence="5 7" id="KW-0472">Membrane</keyword>
<dbReference type="EMBL" id="JAZHXJ010000108">
    <property type="protein sequence ID" value="KAL1874359.1"/>
    <property type="molecule type" value="Genomic_DNA"/>
</dbReference>
<dbReference type="Gene3D" id="1.20.1250.20">
    <property type="entry name" value="MFS general substrate transporter like domains"/>
    <property type="match status" value="2"/>
</dbReference>
<dbReference type="SUPFAM" id="SSF103473">
    <property type="entry name" value="MFS general substrate transporter"/>
    <property type="match status" value="1"/>
</dbReference>
<feature type="transmembrane region" description="Helical" evidence="7">
    <location>
        <begin position="491"/>
        <end position="511"/>
    </location>
</feature>
<evidence type="ECO:0000256" key="2">
    <source>
        <dbReference type="ARBA" id="ARBA00007520"/>
    </source>
</evidence>
<reference evidence="9 10" key="1">
    <citation type="journal article" date="2024" name="Commun. Biol.">
        <title>Comparative genomic analysis of thermophilic fungi reveals convergent evolutionary adaptations and gene losses.</title>
        <authorList>
            <person name="Steindorff A.S."/>
            <person name="Aguilar-Pontes M.V."/>
            <person name="Robinson A.J."/>
            <person name="Andreopoulos B."/>
            <person name="LaButti K."/>
            <person name="Kuo A."/>
            <person name="Mondo S."/>
            <person name="Riley R."/>
            <person name="Otillar R."/>
            <person name="Haridas S."/>
            <person name="Lipzen A."/>
            <person name="Grimwood J."/>
            <person name="Schmutz J."/>
            <person name="Clum A."/>
            <person name="Reid I.D."/>
            <person name="Moisan M.C."/>
            <person name="Butler G."/>
            <person name="Nguyen T.T.M."/>
            <person name="Dewar K."/>
            <person name="Conant G."/>
            <person name="Drula E."/>
            <person name="Henrissat B."/>
            <person name="Hansel C."/>
            <person name="Singer S."/>
            <person name="Hutchinson M.I."/>
            <person name="de Vries R.P."/>
            <person name="Natvig D.O."/>
            <person name="Powell A.J."/>
            <person name="Tsang A."/>
            <person name="Grigoriev I.V."/>
        </authorList>
    </citation>
    <scope>NUCLEOTIDE SEQUENCE [LARGE SCALE GENOMIC DNA]</scope>
    <source>
        <strain evidence="9 10">ATCC 24622</strain>
    </source>
</reference>
<keyword evidence="4 7" id="KW-1133">Transmembrane helix</keyword>
<dbReference type="PRINTS" id="PR01036">
    <property type="entry name" value="TCRTETB"/>
</dbReference>
<protein>
    <recommendedName>
        <fullName evidence="8">Major facilitator superfamily (MFS) profile domain-containing protein</fullName>
    </recommendedName>
</protein>
<keyword evidence="3 7" id="KW-0812">Transmembrane</keyword>
<feature type="transmembrane region" description="Helical" evidence="7">
    <location>
        <begin position="258"/>
        <end position="279"/>
    </location>
</feature>
<feature type="transmembrane region" description="Helical" evidence="7">
    <location>
        <begin position="185"/>
        <end position="205"/>
    </location>
</feature>
<dbReference type="PANTHER" id="PTHR23501">
    <property type="entry name" value="MAJOR FACILITATOR SUPERFAMILY"/>
    <property type="match status" value="1"/>
</dbReference>
<feature type="transmembrane region" description="Helical" evidence="7">
    <location>
        <begin position="365"/>
        <end position="386"/>
    </location>
</feature>
<evidence type="ECO:0000259" key="8">
    <source>
        <dbReference type="PROSITE" id="PS50850"/>
    </source>
</evidence>
<feature type="region of interest" description="Disordered" evidence="6">
    <location>
        <begin position="1"/>
        <end position="49"/>
    </location>
</feature>
<dbReference type="PROSITE" id="PS50850">
    <property type="entry name" value="MFS"/>
    <property type="match status" value="1"/>
</dbReference>